<comment type="caution">
    <text evidence="1">The sequence shown here is derived from an EMBL/GenBank/DDBJ whole genome shotgun (WGS) entry which is preliminary data.</text>
</comment>
<evidence type="ECO:0000313" key="2">
    <source>
        <dbReference type="Proteomes" id="UP001198374"/>
    </source>
</evidence>
<dbReference type="RefSeq" id="WP_099321785.1">
    <property type="nucleotide sequence ID" value="NZ_JAGGLO010000004.1"/>
</dbReference>
<organism evidence="1 2">
    <name type="scientific">Anaerococcus degeneri</name>
    <dbReference type="NCBI Taxonomy" id="361500"/>
    <lineage>
        <taxon>Bacteria</taxon>
        <taxon>Bacillati</taxon>
        <taxon>Bacillota</taxon>
        <taxon>Tissierellia</taxon>
        <taxon>Tissierellales</taxon>
        <taxon>Peptoniphilaceae</taxon>
        <taxon>Anaerococcus</taxon>
    </lineage>
</organism>
<sequence length="25" mass="2913">MLLLLIVILGVLCYLFYALINPEKF</sequence>
<evidence type="ECO:0000313" key="1">
    <source>
        <dbReference type="EMBL" id="MCA2095951.1"/>
    </source>
</evidence>
<dbReference type="NCBIfam" id="TIGR02115">
    <property type="entry name" value="potass_kdpF"/>
    <property type="match status" value="1"/>
</dbReference>
<dbReference type="InterPro" id="IPR011726">
    <property type="entry name" value="KdpF"/>
</dbReference>
<proteinExistence type="predicted"/>
<dbReference type="Proteomes" id="UP001198374">
    <property type="component" value="Unassembled WGS sequence"/>
</dbReference>
<protein>
    <submittedName>
        <fullName evidence="1">K(+)-transporting ATPase subunit F</fullName>
    </submittedName>
</protein>
<name>A0ABS7YZM9_9FIRM</name>
<accession>A0ABS7YZM9</accession>
<keyword evidence="2" id="KW-1185">Reference proteome</keyword>
<reference evidence="2" key="1">
    <citation type="submission" date="2023-07" db="EMBL/GenBank/DDBJ databases">
        <title>FDA dAtabase for Regulatory Grade micrObial Sequences (FDA-ARGOS): Supporting development and validation of Infectious Disease Dx tests.</title>
        <authorList>
            <person name="Sproer C."/>
            <person name="Gronow S."/>
            <person name="Severitt S."/>
            <person name="Schroder I."/>
            <person name="Tallon L."/>
            <person name="Sadzewicz L."/>
            <person name="Zhao X."/>
            <person name="Boylan J."/>
            <person name="Ott S."/>
            <person name="Bowen H."/>
            <person name="Vavikolanu K."/>
            <person name="Hazen T."/>
            <person name="Aluvathingal J."/>
            <person name="Nadendla S."/>
            <person name="Lowell S."/>
            <person name="Myers T."/>
            <person name="Yan Y."/>
        </authorList>
    </citation>
    <scope>NUCLEOTIDE SEQUENCE [LARGE SCALE GENOMIC DNA]</scope>
    <source>
        <strain evidence="2">FDAARGOS_1538</strain>
    </source>
</reference>
<gene>
    <name evidence="1" type="primary">kdpF</name>
    <name evidence="1" type="ORF">LDJ82_03380</name>
</gene>
<dbReference type="EMBL" id="JAIWIY010000001">
    <property type="protein sequence ID" value="MCA2095951.1"/>
    <property type="molecule type" value="Genomic_DNA"/>
</dbReference>
<dbReference type="Pfam" id="PF09604">
    <property type="entry name" value="Potass_KdpF"/>
    <property type="match status" value="1"/>
</dbReference>